<dbReference type="InterPro" id="IPR050458">
    <property type="entry name" value="LolB"/>
</dbReference>
<dbReference type="SUPFAM" id="SSF53300">
    <property type="entry name" value="vWA-like"/>
    <property type="match status" value="1"/>
</dbReference>
<organism evidence="2 3">
    <name type="scientific">Gallaecimonas xiamenensis 3-C-1</name>
    <dbReference type="NCBI Taxonomy" id="745411"/>
    <lineage>
        <taxon>Bacteria</taxon>
        <taxon>Pseudomonadati</taxon>
        <taxon>Pseudomonadota</taxon>
        <taxon>Gammaproteobacteria</taxon>
        <taxon>Enterobacterales</taxon>
        <taxon>Gallaecimonadaceae</taxon>
        <taxon>Gallaecimonas</taxon>
    </lineage>
</organism>
<dbReference type="PANTHER" id="PTHR30634:SF16">
    <property type="entry name" value="OUTER-MEMBRANE LIPOPROTEIN LOLB"/>
    <property type="match status" value="1"/>
</dbReference>
<protein>
    <submittedName>
        <fullName evidence="2">von Willebrand factor A</fullName>
    </submittedName>
</protein>
<gene>
    <name evidence="2" type="ORF">B3C1_15167</name>
</gene>
<dbReference type="Proteomes" id="UP000006755">
    <property type="component" value="Unassembled WGS sequence"/>
</dbReference>
<dbReference type="Gene3D" id="3.40.50.410">
    <property type="entry name" value="von Willebrand factor, type A domain"/>
    <property type="match status" value="1"/>
</dbReference>
<dbReference type="Pfam" id="PF05762">
    <property type="entry name" value="VWA_CoxE"/>
    <property type="match status" value="1"/>
</dbReference>
<dbReference type="SMART" id="SM00327">
    <property type="entry name" value="VWA"/>
    <property type="match status" value="1"/>
</dbReference>
<dbReference type="OrthoDB" id="9789979at2"/>
<evidence type="ECO:0000313" key="2">
    <source>
        <dbReference type="EMBL" id="EKE69463.1"/>
    </source>
</evidence>
<feature type="domain" description="VWFA" evidence="1">
    <location>
        <begin position="200"/>
        <end position="362"/>
    </location>
</feature>
<accession>K2J2X3</accession>
<reference evidence="2 3" key="1">
    <citation type="journal article" date="2012" name="J. Bacteriol.">
        <title>Genome Sequence of Gallaecimonas xiamenensis Type Strain 3-C-1.</title>
        <authorList>
            <person name="Lai Q."/>
            <person name="Wang L."/>
            <person name="Wang W."/>
            <person name="Shao Z."/>
        </authorList>
    </citation>
    <scope>NUCLEOTIDE SEQUENCE [LARGE SCALE GENOMIC DNA]</scope>
    <source>
        <strain evidence="2 3">3-C-1</strain>
    </source>
</reference>
<sequence>MAEQLKERWRLVLGRYADSLGANLSGQQLAQDQVLEQLYAEGQRGRGLKVTDTLEDNVGQWLENAEALFPRSVNDQLQQHALERFDLHQLLQQPGMLDKVSPSLGLLKQLMKLNAHHNLELRQRVEAIIRAVVEELLRLLRPKITNTLAGRRNRQAHSPVKRLANLDWQTTIRRNLKHFDGEKLRYERVYFHARRQTQLPWHVVLCIDQSGSMAESMIYSAVIAGIITRLPSVRLSLVVFDTKLMDLSDHAQDPVTVLLKCQMGGGTHIANAWRYCQQLAQEPGRTLVATVSDFDEGGPQQALFSQAKDMIDSGITMMGLTALTADSQPFYDSHATAQLQRLGMEVSALSPDRFAQRLAKIMGLR</sequence>
<dbReference type="PATRIC" id="fig|745411.4.peg.2983"/>
<dbReference type="InterPro" id="IPR036465">
    <property type="entry name" value="vWFA_dom_sf"/>
</dbReference>
<evidence type="ECO:0000313" key="3">
    <source>
        <dbReference type="Proteomes" id="UP000006755"/>
    </source>
</evidence>
<dbReference type="RefSeq" id="WP_008485903.1">
    <property type="nucleotide sequence ID" value="NZ_AMRI01000024.1"/>
</dbReference>
<proteinExistence type="predicted"/>
<dbReference type="InterPro" id="IPR002035">
    <property type="entry name" value="VWF_A"/>
</dbReference>
<comment type="caution">
    <text evidence="2">The sequence shown here is derived from an EMBL/GenBank/DDBJ whole genome shotgun (WGS) entry which is preliminary data.</text>
</comment>
<dbReference type="InterPro" id="IPR008912">
    <property type="entry name" value="Uncharacterised_CoxE"/>
</dbReference>
<dbReference type="eggNOG" id="COG2425">
    <property type="taxonomic scope" value="Bacteria"/>
</dbReference>
<keyword evidence="3" id="KW-1185">Reference proteome</keyword>
<dbReference type="STRING" id="745411.B3C1_15167"/>
<evidence type="ECO:0000259" key="1">
    <source>
        <dbReference type="SMART" id="SM00327"/>
    </source>
</evidence>
<dbReference type="PANTHER" id="PTHR30634">
    <property type="entry name" value="OUTER MEMBRANE LOLAB LIPOPROTEIN INSERTION APPARATUS"/>
    <property type="match status" value="1"/>
</dbReference>
<name>K2J2X3_9GAMM</name>
<dbReference type="AlphaFoldDB" id="K2J2X3"/>
<dbReference type="EMBL" id="AMRI01000024">
    <property type="protein sequence ID" value="EKE69463.1"/>
    <property type="molecule type" value="Genomic_DNA"/>
</dbReference>